<evidence type="ECO:0000256" key="2">
    <source>
        <dbReference type="ARBA" id="ARBA00004370"/>
    </source>
</evidence>
<feature type="domain" description="HAMP" evidence="11">
    <location>
        <begin position="256"/>
        <end position="309"/>
    </location>
</feature>
<name>A0A1Z4MX71_9CYAN</name>
<dbReference type="CDD" id="cd06225">
    <property type="entry name" value="HAMP"/>
    <property type="match status" value="1"/>
</dbReference>
<dbReference type="Proteomes" id="UP000218785">
    <property type="component" value="Chromosome"/>
</dbReference>
<keyword evidence="4" id="KW-0597">Phosphoprotein</keyword>
<evidence type="ECO:0000256" key="9">
    <source>
        <dbReference type="SAM" id="Phobius"/>
    </source>
</evidence>
<evidence type="ECO:0000259" key="10">
    <source>
        <dbReference type="PROSITE" id="PS50109"/>
    </source>
</evidence>
<dbReference type="PROSITE" id="PS50109">
    <property type="entry name" value="HIS_KIN"/>
    <property type="match status" value="1"/>
</dbReference>
<keyword evidence="7" id="KW-0902">Two-component regulatory system</keyword>
<dbReference type="CDD" id="cd00082">
    <property type="entry name" value="HisKA"/>
    <property type="match status" value="1"/>
</dbReference>
<dbReference type="InterPro" id="IPR005467">
    <property type="entry name" value="His_kinase_dom"/>
</dbReference>
<dbReference type="Pfam" id="PF00672">
    <property type="entry name" value="HAMP"/>
    <property type="match status" value="1"/>
</dbReference>
<evidence type="ECO:0000256" key="1">
    <source>
        <dbReference type="ARBA" id="ARBA00000085"/>
    </source>
</evidence>
<dbReference type="SUPFAM" id="SSF47384">
    <property type="entry name" value="Homodimeric domain of signal transducing histidine kinase"/>
    <property type="match status" value="1"/>
</dbReference>
<dbReference type="PANTHER" id="PTHR43065">
    <property type="entry name" value="SENSOR HISTIDINE KINASE"/>
    <property type="match status" value="1"/>
</dbReference>
<reference evidence="12 13" key="1">
    <citation type="submission" date="2017-06" db="EMBL/GenBank/DDBJ databases">
        <title>Genome sequencing of cyanobaciteial culture collection at National Institute for Environmental Studies (NIES).</title>
        <authorList>
            <person name="Hirose Y."/>
            <person name="Shimura Y."/>
            <person name="Fujisawa T."/>
            <person name="Nakamura Y."/>
            <person name="Kawachi M."/>
        </authorList>
    </citation>
    <scope>NUCLEOTIDE SEQUENCE [LARGE SCALE GENOMIC DNA]</scope>
    <source>
        <strain evidence="12 13">NIES-37</strain>
    </source>
</reference>
<protein>
    <recommendedName>
        <fullName evidence="3">histidine kinase</fullName>
        <ecNumber evidence="3">2.7.13.3</ecNumber>
    </recommendedName>
</protein>
<dbReference type="Pfam" id="PF02518">
    <property type="entry name" value="HATPase_c"/>
    <property type="match status" value="1"/>
</dbReference>
<dbReference type="PROSITE" id="PS50885">
    <property type="entry name" value="HAMP"/>
    <property type="match status" value="1"/>
</dbReference>
<keyword evidence="13" id="KW-1185">Reference proteome</keyword>
<dbReference type="InterPro" id="IPR003660">
    <property type="entry name" value="HAMP_dom"/>
</dbReference>
<keyword evidence="8" id="KW-0175">Coiled coil</keyword>
<dbReference type="SMART" id="SM00387">
    <property type="entry name" value="HATPase_c"/>
    <property type="match status" value="1"/>
</dbReference>
<evidence type="ECO:0000256" key="5">
    <source>
        <dbReference type="ARBA" id="ARBA00022679"/>
    </source>
</evidence>
<evidence type="ECO:0000256" key="3">
    <source>
        <dbReference type="ARBA" id="ARBA00012438"/>
    </source>
</evidence>
<dbReference type="Gene3D" id="3.30.565.10">
    <property type="entry name" value="Histidine kinase-like ATPase, C-terminal domain"/>
    <property type="match status" value="1"/>
</dbReference>
<comment type="subcellular location">
    <subcellularLocation>
        <location evidence="2">Membrane</location>
    </subcellularLocation>
</comment>
<evidence type="ECO:0000313" key="12">
    <source>
        <dbReference type="EMBL" id="BAY98038.1"/>
    </source>
</evidence>
<organism evidence="12 13">
    <name type="scientific">Tolypothrix tenuis PCC 7101</name>
    <dbReference type="NCBI Taxonomy" id="231146"/>
    <lineage>
        <taxon>Bacteria</taxon>
        <taxon>Bacillati</taxon>
        <taxon>Cyanobacteriota</taxon>
        <taxon>Cyanophyceae</taxon>
        <taxon>Nostocales</taxon>
        <taxon>Tolypothrichaceae</taxon>
        <taxon>Tolypothrix</taxon>
    </lineage>
</organism>
<dbReference type="InterPro" id="IPR036890">
    <property type="entry name" value="HATPase_C_sf"/>
</dbReference>
<evidence type="ECO:0000256" key="7">
    <source>
        <dbReference type="ARBA" id="ARBA00023012"/>
    </source>
</evidence>
<evidence type="ECO:0000256" key="6">
    <source>
        <dbReference type="ARBA" id="ARBA00022777"/>
    </source>
</evidence>
<feature type="domain" description="Histidine kinase" evidence="10">
    <location>
        <begin position="358"/>
        <end position="616"/>
    </location>
</feature>
<dbReference type="KEGG" id="ttq:NIES37_19860"/>
<dbReference type="RefSeq" id="WP_096575158.1">
    <property type="nucleotide sequence ID" value="NZ_CAWNJS010000001.1"/>
</dbReference>
<keyword evidence="6 12" id="KW-0418">Kinase</keyword>
<dbReference type="AlphaFoldDB" id="A0A1Z4MX71"/>
<dbReference type="InterPro" id="IPR036097">
    <property type="entry name" value="HisK_dim/P_sf"/>
</dbReference>
<dbReference type="InterPro" id="IPR004358">
    <property type="entry name" value="Sig_transdc_His_kin-like_C"/>
</dbReference>
<feature type="coiled-coil region" evidence="8">
    <location>
        <begin position="297"/>
        <end position="324"/>
    </location>
</feature>
<dbReference type="InterPro" id="IPR003594">
    <property type="entry name" value="HATPase_dom"/>
</dbReference>
<evidence type="ECO:0000313" key="13">
    <source>
        <dbReference type="Proteomes" id="UP000218785"/>
    </source>
</evidence>
<keyword evidence="9" id="KW-0472">Membrane</keyword>
<dbReference type="InterPro" id="IPR003661">
    <property type="entry name" value="HisK_dim/P_dom"/>
</dbReference>
<evidence type="ECO:0000256" key="8">
    <source>
        <dbReference type="SAM" id="Coils"/>
    </source>
</evidence>
<dbReference type="PANTHER" id="PTHR43065:SF50">
    <property type="entry name" value="HISTIDINE KINASE"/>
    <property type="match status" value="1"/>
</dbReference>
<dbReference type="EMBL" id="AP018248">
    <property type="protein sequence ID" value="BAY98038.1"/>
    <property type="molecule type" value="Genomic_DNA"/>
</dbReference>
<dbReference type="SMART" id="SM00304">
    <property type="entry name" value="HAMP"/>
    <property type="match status" value="1"/>
</dbReference>
<evidence type="ECO:0000259" key="11">
    <source>
        <dbReference type="PROSITE" id="PS50885"/>
    </source>
</evidence>
<dbReference type="GO" id="GO:0000155">
    <property type="term" value="F:phosphorelay sensor kinase activity"/>
    <property type="evidence" value="ECO:0007669"/>
    <property type="project" value="InterPro"/>
</dbReference>
<dbReference type="GO" id="GO:0016020">
    <property type="term" value="C:membrane"/>
    <property type="evidence" value="ECO:0007669"/>
    <property type="project" value="UniProtKB-SubCell"/>
</dbReference>
<sequence length="617" mass="70356">MQQNHIYKKIFDVFLQIDNSWILKIIHNFTIGQKIRYGYILSLSIAVLGTVGGLIVGDFYQRPARQQKDSAQYELQLLHRLQTAILQTRNSQQQVIAVITHKPKLLHHQYADFAKYALELKNLWSEVETHVNSEKYQHENNSEGIPDFLKAHSRIKEEYISQVEKLMAEIPANYNFKLEDIEPLQELLVKFSSSSIALEYDLIDDDLNHVINASYQDEKQAEVALSDAETIRFKIVATSVLLSIILAGIVAHYTSYLLTAPILAVTKVAKRTTEELNFNILAPVTTKDEIGVLASSLNSLIQRLAQYTDELELARETLETRVDERTHELTQALNSLKQTQTHLIQTEKMSALGQMVAGVAHEINNPVNFIYANLSYITNYTNDLIALIELYQKRYPQTEPAILKFTEDIDLNYICEDLPKITNSMEVGAQRIREIVLSLRNFSRLDEAEMKSVNIHEGIESTLLILQHRLKSKPGYPEIEIIKEYGNLPAIECYVGQLNQVFMNILMNSIEAFESQGQKCSINRNKIATNIINIRTQITEKDWVRISIQDNGIGIREQVKSKIFDPFFTTKPVGEGTGLGLAVSYQIIVEKHKGYLRCISELGEGTEFQIEIPISQR</sequence>
<keyword evidence="9" id="KW-0812">Transmembrane</keyword>
<keyword evidence="5" id="KW-0808">Transferase</keyword>
<feature type="transmembrane region" description="Helical" evidence="9">
    <location>
        <begin position="37"/>
        <end position="60"/>
    </location>
</feature>
<dbReference type="SUPFAM" id="SSF55874">
    <property type="entry name" value="ATPase domain of HSP90 chaperone/DNA topoisomerase II/histidine kinase"/>
    <property type="match status" value="1"/>
</dbReference>
<accession>A0A1Z4MX71</accession>
<keyword evidence="9" id="KW-1133">Transmembrane helix</keyword>
<gene>
    <name evidence="12" type="ORF">NIES37_19860</name>
</gene>
<dbReference type="SUPFAM" id="SSF158472">
    <property type="entry name" value="HAMP domain-like"/>
    <property type="match status" value="1"/>
</dbReference>
<comment type="catalytic activity">
    <reaction evidence="1">
        <text>ATP + protein L-histidine = ADP + protein N-phospho-L-histidine.</text>
        <dbReference type="EC" id="2.7.13.3"/>
    </reaction>
</comment>
<dbReference type="PRINTS" id="PR00344">
    <property type="entry name" value="BCTRLSENSOR"/>
</dbReference>
<dbReference type="Gene3D" id="1.10.287.130">
    <property type="match status" value="1"/>
</dbReference>
<dbReference type="Gene3D" id="6.10.340.10">
    <property type="match status" value="1"/>
</dbReference>
<dbReference type="EC" id="2.7.13.3" evidence="3"/>
<evidence type="ECO:0000256" key="4">
    <source>
        <dbReference type="ARBA" id="ARBA00022553"/>
    </source>
</evidence>
<proteinExistence type="predicted"/>